<evidence type="ECO:0000313" key="11">
    <source>
        <dbReference type="EMBL" id="ADL52491.1"/>
    </source>
</evidence>
<keyword evidence="9" id="KW-0812">Transmembrane</keyword>
<evidence type="ECO:0000256" key="3">
    <source>
        <dbReference type="ARBA" id="ARBA00022553"/>
    </source>
</evidence>
<comment type="catalytic activity">
    <reaction evidence="1">
        <text>ATP + protein L-histidine = ADP + protein N-phospho-L-histidine.</text>
        <dbReference type="EC" id="2.7.13.3"/>
    </reaction>
</comment>
<keyword evidence="12" id="KW-1185">Reference proteome</keyword>
<dbReference type="InterPro" id="IPR011712">
    <property type="entry name" value="Sig_transdc_His_kin_sub3_dim/P"/>
</dbReference>
<dbReference type="GO" id="GO:0016020">
    <property type="term" value="C:membrane"/>
    <property type="evidence" value="ECO:0007669"/>
    <property type="project" value="InterPro"/>
</dbReference>
<dbReference type="Gene3D" id="3.30.565.10">
    <property type="entry name" value="Histidine kinase-like ATPase, C-terminal domain"/>
    <property type="match status" value="1"/>
</dbReference>
<dbReference type="Proteomes" id="UP000002730">
    <property type="component" value="Chromosome"/>
</dbReference>
<dbReference type="SUPFAM" id="SSF55874">
    <property type="entry name" value="ATPase domain of HSP90 chaperone/DNA topoisomerase II/histidine kinase"/>
    <property type="match status" value="1"/>
</dbReference>
<evidence type="ECO:0000256" key="1">
    <source>
        <dbReference type="ARBA" id="ARBA00000085"/>
    </source>
</evidence>
<evidence type="ECO:0000256" key="9">
    <source>
        <dbReference type="SAM" id="Phobius"/>
    </source>
</evidence>
<evidence type="ECO:0000256" key="7">
    <source>
        <dbReference type="ARBA" id="ARBA00022840"/>
    </source>
</evidence>
<evidence type="ECO:0000256" key="2">
    <source>
        <dbReference type="ARBA" id="ARBA00012438"/>
    </source>
</evidence>
<dbReference type="RefSeq" id="WP_010076684.1">
    <property type="nucleotide sequence ID" value="NC_014393.1"/>
</dbReference>
<dbReference type="PANTHER" id="PTHR24421">
    <property type="entry name" value="NITRATE/NITRITE SENSOR PROTEIN NARX-RELATED"/>
    <property type="match status" value="1"/>
</dbReference>
<proteinExistence type="predicted"/>
<feature type="domain" description="Signal transduction histidine kinase subgroup 3 dimerisation and phosphoacceptor" evidence="10">
    <location>
        <begin position="176"/>
        <end position="242"/>
    </location>
</feature>
<name>D9SS44_CLOC7</name>
<dbReference type="CDD" id="cd16917">
    <property type="entry name" value="HATPase_UhpB-NarQ-NarX-like"/>
    <property type="match status" value="1"/>
</dbReference>
<evidence type="ECO:0000256" key="6">
    <source>
        <dbReference type="ARBA" id="ARBA00022777"/>
    </source>
</evidence>
<evidence type="ECO:0000259" key="10">
    <source>
        <dbReference type="Pfam" id="PF07730"/>
    </source>
</evidence>
<sequence length="365" mass="42182">MKKTITMLMIIMSIVGFAEVILLGYKDIHTVFRVICISVVITLELLSGVLKFKDVAINCLQLLFILAFMYFGLQGVEFLLPIVMYKITNHRIKIASASLLSITIFMSLAGENFFYMAVYIVIVNLYLYEVKKQYEENIEVSAQSRGQRYENHLMEQKLMNLERYIEQNNIVTTLKERDYMTQKLHDHLGHRITSSLMQLEVTKETLGKNDELANKYLISAMENLRVGMDETRGILRNMKPREKVMGIEYIREQLLKFQYSSGIKTTLHTEGDIDRLTLNLWFVIQDNLKEALTNIAKYSGATKTEVSIFVYNKIARIEIRDDGYGYKKLDKGLGLRGIEERVIRAGGRIAFENDNGFVINMIFNI</sequence>
<dbReference type="eggNOG" id="COG4585">
    <property type="taxonomic scope" value="Bacteria"/>
</dbReference>
<feature type="transmembrane region" description="Helical" evidence="9">
    <location>
        <begin position="104"/>
        <end position="127"/>
    </location>
</feature>
<protein>
    <recommendedName>
        <fullName evidence="2">histidine kinase</fullName>
        <ecNumber evidence="2">2.7.13.3</ecNumber>
    </recommendedName>
</protein>
<dbReference type="AlphaFoldDB" id="D9SS44"/>
<keyword evidence="5" id="KW-0547">Nucleotide-binding</keyword>
<dbReference type="OrthoDB" id="9781904at2"/>
<evidence type="ECO:0000256" key="8">
    <source>
        <dbReference type="ARBA" id="ARBA00023012"/>
    </source>
</evidence>
<keyword evidence="7" id="KW-0067">ATP-binding</keyword>
<feature type="transmembrane region" description="Helical" evidence="9">
    <location>
        <begin position="62"/>
        <end position="84"/>
    </location>
</feature>
<keyword evidence="4" id="KW-0808">Transferase</keyword>
<dbReference type="GO" id="GO:0005524">
    <property type="term" value="F:ATP binding"/>
    <property type="evidence" value="ECO:0007669"/>
    <property type="project" value="UniProtKB-KW"/>
</dbReference>
<dbReference type="EC" id="2.7.13.3" evidence="2"/>
<feature type="transmembrane region" description="Helical" evidence="9">
    <location>
        <begin position="7"/>
        <end position="25"/>
    </location>
</feature>
<dbReference type="GO" id="GO:0046983">
    <property type="term" value="F:protein dimerization activity"/>
    <property type="evidence" value="ECO:0007669"/>
    <property type="project" value="InterPro"/>
</dbReference>
<dbReference type="InterPro" id="IPR036890">
    <property type="entry name" value="HATPase_C_sf"/>
</dbReference>
<evidence type="ECO:0000256" key="5">
    <source>
        <dbReference type="ARBA" id="ARBA00022741"/>
    </source>
</evidence>
<accession>D9SS44</accession>
<keyword evidence="9" id="KW-1133">Transmembrane helix</keyword>
<reference evidence="11 12" key="1">
    <citation type="submission" date="2010-08" db="EMBL/GenBank/DDBJ databases">
        <title>Complete sequence of Clostridium cellulovorans 743B.</title>
        <authorList>
            <consortium name="US DOE Joint Genome Institute"/>
            <person name="Lucas S."/>
            <person name="Copeland A."/>
            <person name="Lapidus A."/>
            <person name="Cheng J.-F."/>
            <person name="Bruce D."/>
            <person name="Goodwin L."/>
            <person name="Pitluck S."/>
            <person name="Chertkov O."/>
            <person name="Detter J.C."/>
            <person name="Han C."/>
            <person name="Tapia R."/>
            <person name="Land M."/>
            <person name="Hauser L."/>
            <person name="Chang Y.-J."/>
            <person name="Jeffries C."/>
            <person name="Kyrpides N."/>
            <person name="Ivanova N."/>
            <person name="Mikhailova N."/>
            <person name="Hemme C.L."/>
            <person name="Woyke T."/>
        </authorList>
    </citation>
    <scope>NUCLEOTIDE SEQUENCE [LARGE SCALE GENOMIC DNA]</scope>
    <source>
        <strain evidence="12">ATCC 35296 / DSM 3052 / OCM 3 / 743B</strain>
    </source>
</reference>
<dbReference type="PANTHER" id="PTHR24421:SF10">
    <property type="entry name" value="NITRATE_NITRITE SENSOR PROTEIN NARQ"/>
    <property type="match status" value="1"/>
</dbReference>
<keyword evidence="3" id="KW-0597">Phosphoprotein</keyword>
<keyword evidence="6 11" id="KW-0418">Kinase</keyword>
<organism evidence="11 12">
    <name type="scientific">Clostridium cellulovorans (strain ATCC 35296 / DSM 3052 / OCM 3 / 743B)</name>
    <dbReference type="NCBI Taxonomy" id="573061"/>
    <lineage>
        <taxon>Bacteria</taxon>
        <taxon>Bacillati</taxon>
        <taxon>Bacillota</taxon>
        <taxon>Clostridia</taxon>
        <taxon>Eubacteriales</taxon>
        <taxon>Clostridiaceae</taxon>
        <taxon>Clostridium</taxon>
    </lineage>
</organism>
<dbReference type="KEGG" id="ccb:Clocel_2794"/>
<dbReference type="InterPro" id="IPR050482">
    <property type="entry name" value="Sensor_HK_TwoCompSys"/>
</dbReference>
<dbReference type="Gene3D" id="1.20.5.1930">
    <property type="match status" value="1"/>
</dbReference>
<dbReference type="STRING" id="573061.Clocel_2794"/>
<dbReference type="GO" id="GO:0000155">
    <property type="term" value="F:phosphorelay sensor kinase activity"/>
    <property type="evidence" value="ECO:0007669"/>
    <property type="project" value="InterPro"/>
</dbReference>
<evidence type="ECO:0000313" key="12">
    <source>
        <dbReference type="Proteomes" id="UP000002730"/>
    </source>
</evidence>
<dbReference type="EMBL" id="CP002160">
    <property type="protein sequence ID" value="ADL52491.1"/>
    <property type="molecule type" value="Genomic_DNA"/>
</dbReference>
<dbReference type="HOGENOM" id="CLU_000445_20_3_9"/>
<gene>
    <name evidence="11" type="ordered locus">Clocel_2794</name>
</gene>
<keyword evidence="8" id="KW-0902">Two-component regulatory system</keyword>
<evidence type="ECO:0000256" key="4">
    <source>
        <dbReference type="ARBA" id="ARBA00022679"/>
    </source>
</evidence>
<dbReference type="Pfam" id="PF07730">
    <property type="entry name" value="HisKA_3"/>
    <property type="match status" value="1"/>
</dbReference>
<feature type="transmembrane region" description="Helical" evidence="9">
    <location>
        <begin position="31"/>
        <end position="50"/>
    </location>
</feature>
<keyword evidence="9" id="KW-0472">Membrane</keyword>